<dbReference type="HAMAP" id="MF_00278">
    <property type="entry name" value="HisH"/>
    <property type="match status" value="1"/>
</dbReference>
<keyword evidence="3 10" id="KW-0028">Amino-acid biosynthesis</keyword>
<feature type="active site" evidence="10 11">
    <location>
        <position position="192"/>
    </location>
</feature>
<dbReference type="PROSITE" id="PS51273">
    <property type="entry name" value="GATASE_TYPE_1"/>
    <property type="match status" value="1"/>
</dbReference>
<feature type="domain" description="Glutamine amidotransferase" evidence="12">
    <location>
        <begin position="10"/>
        <end position="196"/>
    </location>
</feature>
<dbReference type="UniPathway" id="UPA00031">
    <property type="reaction ID" value="UER00010"/>
</dbReference>
<protein>
    <recommendedName>
        <fullName evidence="10">Imidazole glycerol phosphate synthase subunit HisH</fullName>
        <ecNumber evidence="10">4.3.2.10</ecNumber>
    </recommendedName>
    <alternativeName>
        <fullName evidence="10">IGP synthase glutaminase subunit</fullName>
        <ecNumber evidence="10">3.5.1.2</ecNumber>
    </alternativeName>
    <alternativeName>
        <fullName evidence="10">IGP synthase subunit HisH</fullName>
    </alternativeName>
    <alternativeName>
        <fullName evidence="10">ImGP synthase subunit HisH</fullName>
        <shortName evidence="10">IGPS subunit HisH</shortName>
    </alternativeName>
</protein>
<comment type="function">
    <text evidence="10">IGPS catalyzes the conversion of PRFAR and glutamine to IGP, AICAR and glutamate. The HisH subunit catalyzes the hydrolysis of glutamine to glutamate and ammonia as part of the synthesis of IGP and AICAR. The resulting ammonia molecule is channeled to the active site of HisF.</text>
</comment>
<dbReference type="EC" id="3.5.1.2" evidence="10"/>
<dbReference type="GO" id="GO:0000107">
    <property type="term" value="F:imidazoleglycerol-phosphate synthase activity"/>
    <property type="evidence" value="ECO:0007669"/>
    <property type="project" value="UniProtKB-UniRule"/>
</dbReference>
<evidence type="ECO:0000256" key="1">
    <source>
        <dbReference type="ARBA" id="ARBA00005091"/>
    </source>
</evidence>
<comment type="catalytic activity">
    <reaction evidence="8 10">
        <text>5-[(5-phospho-1-deoxy-D-ribulos-1-ylimino)methylamino]-1-(5-phospho-beta-D-ribosyl)imidazole-4-carboxamide + L-glutamine = D-erythro-1-(imidazol-4-yl)glycerol 3-phosphate + 5-amino-1-(5-phospho-beta-D-ribosyl)imidazole-4-carboxamide + L-glutamate + H(+)</text>
        <dbReference type="Rhea" id="RHEA:24793"/>
        <dbReference type="ChEBI" id="CHEBI:15378"/>
        <dbReference type="ChEBI" id="CHEBI:29985"/>
        <dbReference type="ChEBI" id="CHEBI:58278"/>
        <dbReference type="ChEBI" id="CHEBI:58359"/>
        <dbReference type="ChEBI" id="CHEBI:58475"/>
        <dbReference type="ChEBI" id="CHEBI:58525"/>
        <dbReference type="EC" id="4.3.2.10"/>
    </reaction>
</comment>
<keyword evidence="6 10" id="KW-0368">Histidine biosynthesis</keyword>
<dbReference type="SUPFAM" id="SSF52317">
    <property type="entry name" value="Class I glutamine amidotransferase-like"/>
    <property type="match status" value="1"/>
</dbReference>
<dbReference type="PIRSF" id="PIRSF000495">
    <property type="entry name" value="Amidotransf_hisH"/>
    <property type="match status" value="1"/>
</dbReference>
<evidence type="ECO:0000256" key="2">
    <source>
        <dbReference type="ARBA" id="ARBA00011152"/>
    </source>
</evidence>
<evidence type="ECO:0000256" key="5">
    <source>
        <dbReference type="ARBA" id="ARBA00022962"/>
    </source>
</evidence>
<evidence type="ECO:0000256" key="7">
    <source>
        <dbReference type="ARBA" id="ARBA00023239"/>
    </source>
</evidence>
<keyword evidence="13" id="KW-0808">Transferase</keyword>
<evidence type="ECO:0000256" key="8">
    <source>
        <dbReference type="ARBA" id="ARBA00047838"/>
    </source>
</evidence>
<dbReference type="PANTHER" id="PTHR42701">
    <property type="entry name" value="IMIDAZOLE GLYCEROL PHOSPHATE SYNTHASE SUBUNIT HISH"/>
    <property type="match status" value="1"/>
</dbReference>
<evidence type="ECO:0000256" key="3">
    <source>
        <dbReference type="ARBA" id="ARBA00022605"/>
    </source>
</evidence>
<evidence type="ECO:0000256" key="6">
    <source>
        <dbReference type="ARBA" id="ARBA00023102"/>
    </source>
</evidence>
<comment type="subunit">
    <text evidence="2 10">Heterodimer of HisH and HisF.</text>
</comment>
<evidence type="ECO:0000256" key="4">
    <source>
        <dbReference type="ARBA" id="ARBA00022801"/>
    </source>
</evidence>
<evidence type="ECO:0000313" key="13">
    <source>
        <dbReference type="EMBL" id="SBT09394.1"/>
    </source>
</evidence>
<keyword evidence="10" id="KW-0963">Cytoplasm</keyword>
<evidence type="ECO:0000256" key="9">
    <source>
        <dbReference type="ARBA" id="ARBA00049534"/>
    </source>
</evidence>
<evidence type="ECO:0000256" key="11">
    <source>
        <dbReference type="PIRSR" id="PIRSR000495-1"/>
    </source>
</evidence>
<evidence type="ECO:0000256" key="10">
    <source>
        <dbReference type="HAMAP-Rule" id="MF_00278"/>
    </source>
</evidence>
<sequence length="215" mass="22319">MNKPRPILSIIDIGISNIGSVVRAFQHLGVQPDLVADAAAVEGARAIVLPGVGAFGDGMAALRDKGLVEPLREAARAGKPILGLCLGMQLLADSSEEYGSHKGLGIIPGAVVRLKPGVGERVPNIGWCDVVPHDGTRLFRDFAASTPLYFVHGYHMICANPGHVAATMSFGGGQATVAVEHGNVFGIQCHPEKSQDAGLGILDAFVSIATEHTAS</sequence>
<feature type="active site" evidence="10 11">
    <location>
        <position position="190"/>
    </location>
</feature>
<keyword evidence="5 10" id="KW-0315">Glutamine amidotransferase</keyword>
<dbReference type="Pfam" id="PF00117">
    <property type="entry name" value="GATase"/>
    <property type="match status" value="1"/>
</dbReference>
<dbReference type="PROSITE" id="PS51274">
    <property type="entry name" value="GATASE_COBBQ"/>
    <property type="match status" value="1"/>
</dbReference>
<name>A0A1A8XWM4_9RHOO</name>
<dbReference type="GO" id="GO:0016829">
    <property type="term" value="F:lyase activity"/>
    <property type="evidence" value="ECO:0007669"/>
    <property type="project" value="UniProtKB-KW"/>
</dbReference>
<evidence type="ECO:0000313" key="14">
    <source>
        <dbReference type="Proteomes" id="UP000199600"/>
    </source>
</evidence>
<accession>A0A1A8XWM4</accession>
<dbReference type="CDD" id="cd01748">
    <property type="entry name" value="GATase1_IGP_Synthase"/>
    <property type="match status" value="1"/>
</dbReference>
<comment type="catalytic activity">
    <reaction evidence="9 10">
        <text>L-glutamine + H2O = L-glutamate + NH4(+)</text>
        <dbReference type="Rhea" id="RHEA:15889"/>
        <dbReference type="ChEBI" id="CHEBI:15377"/>
        <dbReference type="ChEBI" id="CHEBI:28938"/>
        <dbReference type="ChEBI" id="CHEBI:29985"/>
        <dbReference type="ChEBI" id="CHEBI:58359"/>
        <dbReference type="EC" id="3.5.1.2"/>
    </reaction>
</comment>
<reference evidence="13 14" key="1">
    <citation type="submission" date="2016-06" db="EMBL/GenBank/DDBJ databases">
        <authorList>
            <person name="Kjaerup R.B."/>
            <person name="Dalgaard T.S."/>
            <person name="Juul-Madsen H.R."/>
        </authorList>
    </citation>
    <scope>NUCLEOTIDE SEQUENCE [LARGE SCALE GENOMIC DNA]</scope>
    <source>
        <strain evidence="13">2</strain>
    </source>
</reference>
<keyword evidence="13" id="KW-0328">Glycosyltransferase</keyword>
<dbReference type="GO" id="GO:0000105">
    <property type="term" value="P:L-histidine biosynthetic process"/>
    <property type="evidence" value="ECO:0007669"/>
    <property type="project" value="UniProtKB-UniRule"/>
</dbReference>
<evidence type="ECO:0000259" key="12">
    <source>
        <dbReference type="Pfam" id="PF00117"/>
    </source>
</evidence>
<organism evidence="13 14">
    <name type="scientific">Candidatus Propionivibrio aalborgensis</name>
    <dbReference type="NCBI Taxonomy" id="1860101"/>
    <lineage>
        <taxon>Bacteria</taxon>
        <taxon>Pseudomonadati</taxon>
        <taxon>Pseudomonadota</taxon>
        <taxon>Betaproteobacteria</taxon>
        <taxon>Rhodocyclales</taxon>
        <taxon>Rhodocyclaceae</taxon>
        <taxon>Propionivibrio</taxon>
    </lineage>
</organism>
<keyword evidence="4 10" id="KW-0378">Hydrolase</keyword>
<dbReference type="RefSeq" id="WP_186411580.1">
    <property type="nucleotide sequence ID" value="NZ_FLQY01000246.1"/>
</dbReference>
<dbReference type="InterPro" id="IPR010139">
    <property type="entry name" value="Imidazole-glycPsynth_HisH"/>
</dbReference>
<dbReference type="NCBIfam" id="TIGR01855">
    <property type="entry name" value="IMP_synth_hisH"/>
    <property type="match status" value="1"/>
</dbReference>
<dbReference type="InterPro" id="IPR017926">
    <property type="entry name" value="GATASE"/>
</dbReference>
<dbReference type="Proteomes" id="UP000199600">
    <property type="component" value="Unassembled WGS sequence"/>
</dbReference>
<comment type="subcellular location">
    <subcellularLocation>
        <location evidence="10">Cytoplasm</location>
    </subcellularLocation>
</comment>
<dbReference type="AlphaFoldDB" id="A0A1A8XWM4"/>
<dbReference type="EC" id="4.3.2.10" evidence="10"/>
<dbReference type="InterPro" id="IPR029062">
    <property type="entry name" value="Class_I_gatase-like"/>
</dbReference>
<dbReference type="EMBL" id="FLQY01000246">
    <property type="protein sequence ID" value="SBT09394.1"/>
    <property type="molecule type" value="Genomic_DNA"/>
</dbReference>
<proteinExistence type="inferred from homology"/>
<gene>
    <name evidence="10 13" type="primary">hisH</name>
    <name evidence="13" type="ORF">PROAA_320054</name>
</gene>
<dbReference type="Gene3D" id="3.40.50.880">
    <property type="match status" value="1"/>
</dbReference>
<keyword evidence="7 10" id="KW-0456">Lyase</keyword>
<dbReference type="GO" id="GO:0005737">
    <property type="term" value="C:cytoplasm"/>
    <property type="evidence" value="ECO:0007669"/>
    <property type="project" value="UniProtKB-SubCell"/>
</dbReference>
<dbReference type="GO" id="GO:0004359">
    <property type="term" value="F:glutaminase activity"/>
    <property type="evidence" value="ECO:0007669"/>
    <property type="project" value="UniProtKB-EC"/>
</dbReference>
<feature type="active site" description="Nucleophile" evidence="10 11">
    <location>
        <position position="85"/>
    </location>
</feature>
<comment type="pathway">
    <text evidence="1 10">Amino-acid biosynthesis; L-histidine biosynthesis; L-histidine from 5-phospho-alpha-D-ribose 1-diphosphate: step 5/9.</text>
</comment>
<keyword evidence="14" id="KW-1185">Reference proteome</keyword>
<dbReference type="PANTHER" id="PTHR42701:SF1">
    <property type="entry name" value="IMIDAZOLE GLYCEROL PHOSPHATE SYNTHASE SUBUNIT HISH"/>
    <property type="match status" value="1"/>
</dbReference>